<dbReference type="EC" id="5.6.2.4" evidence="12"/>
<dbReference type="GO" id="GO:0003677">
    <property type="term" value="F:DNA binding"/>
    <property type="evidence" value="ECO:0007669"/>
    <property type="project" value="UniProtKB-KW"/>
</dbReference>
<dbReference type="InterPro" id="IPR027417">
    <property type="entry name" value="P-loop_NTPase"/>
</dbReference>
<keyword evidence="2 14" id="KW-0547">Nucleotide-binding</keyword>
<evidence type="ECO:0000256" key="1">
    <source>
        <dbReference type="ARBA" id="ARBA00022722"/>
    </source>
</evidence>
<accession>A0A8T4GFF6</accession>
<feature type="domain" description="UvrD-like helicase C-terminal" evidence="16">
    <location>
        <begin position="561"/>
        <end position="852"/>
    </location>
</feature>
<evidence type="ECO:0000256" key="11">
    <source>
        <dbReference type="ARBA" id="ARBA00034617"/>
    </source>
</evidence>
<organism evidence="17 18">
    <name type="scientific">Halorubrum alkaliphilum</name>
    <dbReference type="NCBI Taxonomy" id="261290"/>
    <lineage>
        <taxon>Archaea</taxon>
        <taxon>Methanobacteriati</taxon>
        <taxon>Methanobacteriota</taxon>
        <taxon>Stenosarchaea group</taxon>
        <taxon>Halobacteria</taxon>
        <taxon>Halobacteriales</taxon>
        <taxon>Haloferacaceae</taxon>
        <taxon>Halorubrum</taxon>
    </lineage>
</organism>
<dbReference type="PANTHER" id="PTHR11070">
    <property type="entry name" value="UVRD / RECB / PCRA DNA HELICASE FAMILY MEMBER"/>
    <property type="match status" value="1"/>
</dbReference>
<evidence type="ECO:0000259" key="16">
    <source>
        <dbReference type="PROSITE" id="PS51217"/>
    </source>
</evidence>
<keyword evidence="3" id="KW-0227">DNA damage</keyword>
<keyword evidence="5 14" id="KW-0347">Helicase</keyword>
<keyword evidence="1" id="KW-0540">Nuclease</keyword>
<keyword evidence="18" id="KW-1185">Reference proteome</keyword>
<dbReference type="GO" id="GO:0005829">
    <property type="term" value="C:cytosol"/>
    <property type="evidence" value="ECO:0007669"/>
    <property type="project" value="TreeGrafter"/>
</dbReference>
<dbReference type="InterPro" id="IPR011604">
    <property type="entry name" value="PDDEXK-like_dom_sf"/>
</dbReference>
<dbReference type="InterPro" id="IPR011335">
    <property type="entry name" value="Restrct_endonuc-II-like"/>
</dbReference>
<dbReference type="GO" id="GO:0033202">
    <property type="term" value="C:DNA helicase complex"/>
    <property type="evidence" value="ECO:0007669"/>
    <property type="project" value="TreeGrafter"/>
</dbReference>
<feature type="binding site" evidence="14">
    <location>
        <begin position="33"/>
        <end position="40"/>
    </location>
    <ligand>
        <name>ATP</name>
        <dbReference type="ChEBI" id="CHEBI:30616"/>
    </ligand>
</feature>
<evidence type="ECO:0000256" key="6">
    <source>
        <dbReference type="ARBA" id="ARBA00022839"/>
    </source>
</evidence>
<evidence type="ECO:0000256" key="13">
    <source>
        <dbReference type="ARBA" id="ARBA00048988"/>
    </source>
</evidence>
<keyword evidence="4 14" id="KW-0378">Hydrolase</keyword>
<dbReference type="Pfam" id="PF13361">
    <property type="entry name" value="UvrD_C"/>
    <property type="match status" value="1"/>
</dbReference>
<dbReference type="InterPro" id="IPR014017">
    <property type="entry name" value="DNA_helicase_UvrD-like_C"/>
</dbReference>
<dbReference type="SUPFAM" id="SSF52980">
    <property type="entry name" value="Restriction endonuclease-like"/>
    <property type="match status" value="1"/>
</dbReference>
<reference evidence="17" key="1">
    <citation type="submission" date="2021-03" db="EMBL/GenBank/DDBJ databases">
        <title>Genomic Encyclopedia of Type Strains, Phase IV (KMG-IV): sequencing the most valuable type-strain genomes for metagenomic binning, comparative biology and taxonomic classification.</title>
        <authorList>
            <person name="Goeker M."/>
        </authorList>
    </citation>
    <scope>NUCLEOTIDE SEQUENCE</scope>
    <source>
        <strain evidence="17">DSM 23564</strain>
    </source>
</reference>
<dbReference type="InterPro" id="IPR000212">
    <property type="entry name" value="DNA_helicase_UvrD/REP"/>
</dbReference>
<evidence type="ECO:0000256" key="12">
    <source>
        <dbReference type="ARBA" id="ARBA00034808"/>
    </source>
</evidence>
<evidence type="ECO:0000256" key="4">
    <source>
        <dbReference type="ARBA" id="ARBA00022801"/>
    </source>
</evidence>
<dbReference type="Pfam" id="PF12705">
    <property type="entry name" value="PDDEXK_1"/>
    <property type="match status" value="1"/>
</dbReference>
<keyword evidence="8" id="KW-0238">DNA-binding</keyword>
<evidence type="ECO:0000256" key="9">
    <source>
        <dbReference type="ARBA" id="ARBA00023204"/>
    </source>
</evidence>
<name>A0A8T4GFF6_9EURY</name>
<evidence type="ECO:0000256" key="3">
    <source>
        <dbReference type="ARBA" id="ARBA00022763"/>
    </source>
</evidence>
<keyword evidence="10" id="KW-0413">Isomerase</keyword>
<dbReference type="GO" id="GO:0005524">
    <property type="term" value="F:ATP binding"/>
    <property type="evidence" value="ECO:0007669"/>
    <property type="project" value="UniProtKB-UniRule"/>
</dbReference>
<dbReference type="SUPFAM" id="SSF52540">
    <property type="entry name" value="P-loop containing nucleoside triphosphate hydrolases"/>
    <property type="match status" value="1"/>
</dbReference>
<dbReference type="PROSITE" id="PS51217">
    <property type="entry name" value="UVRD_HELICASE_CTER"/>
    <property type="match status" value="1"/>
</dbReference>
<evidence type="ECO:0000256" key="2">
    <source>
        <dbReference type="ARBA" id="ARBA00022741"/>
    </source>
</evidence>
<dbReference type="GO" id="GO:0043138">
    <property type="term" value="F:3'-5' DNA helicase activity"/>
    <property type="evidence" value="ECO:0007669"/>
    <property type="project" value="UniProtKB-EC"/>
</dbReference>
<dbReference type="Gene3D" id="3.90.320.10">
    <property type="match status" value="1"/>
</dbReference>
<comment type="catalytic activity">
    <reaction evidence="13">
        <text>ATP + H2O = ADP + phosphate + H(+)</text>
        <dbReference type="Rhea" id="RHEA:13065"/>
        <dbReference type="ChEBI" id="CHEBI:15377"/>
        <dbReference type="ChEBI" id="CHEBI:15378"/>
        <dbReference type="ChEBI" id="CHEBI:30616"/>
        <dbReference type="ChEBI" id="CHEBI:43474"/>
        <dbReference type="ChEBI" id="CHEBI:456216"/>
        <dbReference type="EC" id="5.6.2.4"/>
    </reaction>
</comment>
<dbReference type="GO" id="GO:0004527">
    <property type="term" value="F:exonuclease activity"/>
    <property type="evidence" value="ECO:0007669"/>
    <property type="project" value="UniProtKB-KW"/>
</dbReference>
<keyword evidence="9" id="KW-0234">DNA repair</keyword>
<evidence type="ECO:0000313" key="17">
    <source>
        <dbReference type="EMBL" id="MBP1922863.1"/>
    </source>
</evidence>
<dbReference type="GO" id="GO:0000725">
    <property type="term" value="P:recombinational repair"/>
    <property type="evidence" value="ECO:0007669"/>
    <property type="project" value="TreeGrafter"/>
</dbReference>
<dbReference type="OrthoDB" id="203178at2157"/>
<keyword evidence="6" id="KW-0269">Exonuclease</keyword>
<dbReference type="EMBL" id="JAGGKQ010000013">
    <property type="protein sequence ID" value="MBP1922863.1"/>
    <property type="molecule type" value="Genomic_DNA"/>
</dbReference>
<dbReference type="RefSeq" id="WP_209485422.1">
    <property type="nucleotide sequence ID" value="NZ_JAGGKQ010000013.1"/>
</dbReference>
<evidence type="ECO:0000256" key="14">
    <source>
        <dbReference type="PROSITE-ProRule" id="PRU00560"/>
    </source>
</evidence>
<dbReference type="Gene3D" id="1.10.486.10">
    <property type="entry name" value="PCRA, domain 4"/>
    <property type="match status" value="1"/>
</dbReference>
<dbReference type="Pfam" id="PF00580">
    <property type="entry name" value="UvrD-helicase"/>
    <property type="match status" value="1"/>
</dbReference>
<evidence type="ECO:0000313" key="18">
    <source>
        <dbReference type="Proteomes" id="UP000823588"/>
    </source>
</evidence>
<proteinExistence type="predicted"/>
<evidence type="ECO:0000256" key="8">
    <source>
        <dbReference type="ARBA" id="ARBA00023125"/>
    </source>
</evidence>
<dbReference type="Gene3D" id="3.40.50.300">
    <property type="entry name" value="P-loop containing nucleotide triphosphate hydrolases"/>
    <property type="match status" value="4"/>
</dbReference>
<dbReference type="InterPro" id="IPR014016">
    <property type="entry name" value="UvrD-like_ATP-bd"/>
</dbReference>
<dbReference type="PROSITE" id="PS51198">
    <property type="entry name" value="UVRD_HELICASE_ATP_BIND"/>
    <property type="match status" value="1"/>
</dbReference>
<evidence type="ECO:0000259" key="15">
    <source>
        <dbReference type="PROSITE" id="PS51198"/>
    </source>
</evidence>
<evidence type="ECO:0000256" key="5">
    <source>
        <dbReference type="ARBA" id="ARBA00022806"/>
    </source>
</evidence>
<gene>
    <name evidence="17" type="ORF">J2751_001879</name>
</gene>
<dbReference type="Proteomes" id="UP000823588">
    <property type="component" value="Unassembled WGS sequence"/>
</dbReference>
<evidence type="ECO:0000256" key="7">
    <source>
        <dbReference type="ARBA" id="ARBA00022840"/>
    </source>
</evidence>
<dbReference type="InterPro" id="IPR038726">
    <property type="entry name" value="PDDEXK_AddAB-type"/>
</dbReference>
<sequence length="1293" mass="143419">MTDDMHADTDDVDLTRAQQRAARTIDRNVTVEAGAGTGKTTTLTERYLTILRAHLDGPDSLTAGEDEPSYHVPDDIERITDPTAARRLPERIVVTTFTDRAADDLKRSIREKIRERLADIDDPDRWAVWRAAADGVEAGYIDTTHGFCSRILEEHAVTHPAVDPDFEVLEANDAGRLRATVATELVETEPPETRVLAPLFDRSKLADVLTGLIAEPDMTEQWIEEMRELADPEAYEAFLVSLHPLDTDPKALLDTIRDDLETLSELYGDDDVTDRLGANPMNYVGNDLLDFYEELTGVDIEEASPIQRLSLCLKLCDVFTNGDGERYGDGNYYGNKSFRESDGPTARRFREAMDGVLDALAPENRATDVSLDPDRDAHDLLTALATLADEARAEYADRKQQRGVLDYNDLIGHALTFLSDADETAHAGAVAGLREDVWYVMVDEFQDTNTRQWRLVQALTSGSDPFDTADPFDGDTVCVVGDVKQSIYRFRDADVTVFGDATEMMHGANTVRDRPPCDPALTTNFRTLPETLTAINGLFDHVFAYGTDDAYEAVSGPLTAGRETPAGIDPIREYLPVPVDTDLRTRYFGADHDLTSLPESEPADIEANAIANRIAGLLNAETPVTDNDDDSDADTRPVEPNDIAVLIRSRSDLKDYERGLRTAKVPYTVIKGEGFFDTPEIRAVTALLNALADPTDDIALYAAARSPLCGLTDTKLATAHDPGESLWASLRASDDPEIEVVVEDFERWRNYAGTGSTPGAAVDSWATLLDRILAETGYLAAIAADERGTAALANVDKLRDKLREFDASGVPSLDSVTTRLTTLAEQGRKEAEANDATDSTGVRIMTVHEAKGQEYPVVIVPGLGKRFNDRARLSNGSIEYERVPIADERRPLLGLNVPTDDRTNTDSTLMRHVARDRRRAEEHAEEKRVLYVAATRAEDHLILTGRHTADNDHETGITQPDPEEPFSYRDWIQPTLFGTDDDAITNWHHLETDGAFTATLPYTLAGDTDHGTISVRLPPDTETYDRDPDPVPASTTRSAYAYEQPWEFRLSASDLSRIPTGNVELQLNNDTHRITASAVQPDSEEYEDDYPTTDARNIPAAIYGHAVHRLCETQPPIEKRRHVIDQAIQEQHDRTTGRAEDTYPDSAYDAIETAADSAITYLDELHADLDVQHTYDEYYIELSLDTGTVSGFIDHLIVTPDAYHVIDYKTDRKPPSQPPDEFLKARAAHHRPQLQAYAAALTQQDPGREVTATLYFTDIETSHTYEYRSSNVLADTIQDLRTLLNETPAPVEE</sequence>
<comment type="caution">
    <text evidence="17">The sequence shown here is derived from an EMBL/GenBank/DDBJ whole genome shotgun (WGS) entry which is preliminary data.</text>
</comment>
<feature type="domain" description="UvrD-like helicase ATP-binding" evidence="15">
    <location>
        <begin position="12"/>
        <end position="528"/>
    </location>
</feature>
<keyword evidence="7 14" id="KW-0067">ATP-binding</keyword>
<dbReference type="PANTHER" id="PTHR11070:SF48">
    <property type="entry name" value="ATP-DEPENDENT HELICASE_NUCLEASE SUBUNIT A"/>
    <property type="match status" value="1"/>
</dbReference>
<evidence type="ECO:0000256" key="10">
    <source>
        <dbReference type="ARBA" id="ARBA00023235"/>
    </source>
</evidence>
<protein>
    <recommendedName>
        <fullName evidence="12">DNA 3'-5' helicase</fullName>
        <ecNumber evidence="12">5.6.2.4</ecNumber>
    </recommendedName>
</protein>
<comment type="catalytic activity">
    <reaction evidence="11">
        <text>Couples ATP hydrolysis with the unwinding of duplex DNA by translocating in the 3'-5' direction.</text>
        <dbReference type="EC" id="5.6.2.4"/>
    </reaction>
</comment>